<dbReference type="AlphaFoldDB" id="A0A7D5H487"/>
<proteinExistence type="predicted"/>
<organism evidence="2 3">
    <name type="scientific">Pseudomonas eucalypticola</name>
    <dbReference type="NCBI Taxonomy" id="2599595"/>
    <lineage>
        <taxon>Bacteria</taxon>
        <taxon>Pseudomonadati</taxon>
        <taxon>Pseudomonadota</taxon>
        <taxon>Gammaproteobacteria</taxon>
        <taxon>Pseudomonadales</taxon>
        <taxon>Pseudomonadaceae</taxon>
        <taxon>Pseudomonas</taxon>
    </lineage>
</organism>
<keyword evidence="1" id="KW-1133">Transmembrane helix</keyword>
<feature type="transmembrane region" description="Helical" evidence="1">
    <location>
        <begin position="168"/>
        <end position="194"/>
    </location>
</feature>
<evidence type="ECO:0000313" key="3">
    <source>
        <dbReference type="Proteomes" id="UP000509568"/>
    </source>
</evidence>
<accession>A0A7D5H487</accession>
<feature type="transmembrane region" description="Helical" evidence="1">
    <location>
        <begin position="214"/>
        <end position="235"/>
    </location>
</feature>
<name>A0A7D5H487_9PSED</name>
<reference evidence="2 3" key="1">
    <citation type="submission" date="2020-06" db="EMBL/GenBank/DDBJ databases">
        <title>Pseudomonas eucalypticola sp. nov., an endophyte of Eucalyptus dunnii leaves with biocontrol ability of eucalyptus leaf blight.</title>
        <authorList>
            <person name="Liu Y."/>
            <person name="Song Z."/>
            <person name="Zeng H."/>
            <person name="Lu M."/>
            <person name="Wang X."/>
            <person name="Lian X."/>
            <person name="Zhang Q."/>
        </authorList>
    </citation>
    <scope>NUCLEOTIDE SEQUENCE [LARGE SCALE GENOMIC DNA]</scope>
    <source>
        <strain evidence="2 3">NP-1</strain>
    </source>
</reference>
<keyword evidence="3" id="KW-1185">Reference proteome</keyword>
<dbReference type="Proteomes" id="UP000509568">
    <property type="component" value="Chromosome"/>
</dbReference>
<feature type="transmembrane region" description="Helical" evidence="1">
    <location>
        <begin position="60"/>
        <end position="78"/>
    </location>
</feature>
<protein>
    <submittedName>
        <fullName evidence="2">ABC transporter permease</fullName>
    </submittedName>
</protein>
<gene>
    <name evidence="2" type="ORF">HWQ56_15845</name>
</gene>
<dbReference type="RefSeq" id="WP_176571104.1">
    <property type="nucleotide sequence ID" value="NZ_CP056030.1"/>
</dbReference>
<feature type="transmembrane region" description="Helical" evidence="1">
    <location>
        <begin position="134"/>
        <end position="156"/>
    </location>
</feature>
<evidence type="ECO:0000256" key="1">
    <source>
        <dbReference type="SAM" id="Phobius"/>
    </source>
</evidence>
<keyword evidence="1" id="KW-0472">Membrane</keyword>
<sequence>MTPSLPRRVASLTLIFALEQIREPLSLIWTIISPAALFYLLSYNRHSAALLDYTVATAWFYAYIASSVAFFGFCFYLIGRRESGFVRSFMHTRTAKAVFLASHFISYSLVSLLYACAFYLITKPAFGPYDLQEAVSLTLRFYVCFLGFCTPALLLANARLKFQTANTLISVLLFCGIMTALMGTQAGSPTVQWFTALNPFVVAKRVMEASQVPFVALGCSAALLLGAALVTIKTFRTNPVWSRY</sequence>
<evidence type="ECO:0000313" key="2">
    <source>
        <dbReference type="EMBL" id="QKZ05182.1"/>
    </source>
</evidence>
<feature type="transmembrane region" description="Helical" evidence="1">
    <location>
        <begin position="21"/>
        <end position="40"/>
    </location>
</feature>
<dbReference type="EMBL" id="CP056030">
    <property type="protein sequence ID" value="QKZ05182.1"/>
    <property type="molecule type" value="Genomic_DNA"/>
</dbReference>
<keyword evidence="1" id="KW-0812">Transmembrane</keyword>
<feature type="transmembrane region" description="Helical" evidence="1">
    <location>
        <begin position="98"/>
        <end position="122"/>
    </location>
</feature>
<dbReference type="KEGG" id="pez:HWQ56_15845"/>